<dbReference type="OrthoDB" id="6404994at2759"/>
<evidence type="ECO:0000313" key="5">
    <source>
        <dbReference type="Proteomes" id="UP000440578"/>
    </source>
</evidence>
<feature type="region of interest" description="Disordered" evidence="1">
    <location>
        <begin position="131"/>
        <end position="165"/>
    </location>
</feature>
<proteinExistence type="predicted"/>
<keyword evidence="2" id="KW-0812">Transmembrane</keyword>
<feature type="chain" id="PRO_5025336099" evidence="3">
    <location>
        <begin position="31"/>
        <end position="342"/>
    </location>
</feature>
<keyword evidence="3" id="KW-0732">Signal</keyword>
<protein>
    <submittedName>
        <fullName evidence="4">Uncharacterized protein</fullName>
    </submittedName>
</protein>
<dbReference type="Proteomes" id="UP000440578">
    <property type="component" value="Unassembled WGS sequence"/>
</dbReference>
<feature type="region of interest" description="Disordered" evidence="1">
    <location>
        <begin position="220"/>
        <end position="243"/>
    </location>
</feature>
<dbReference type="AlphaFoldDB" id="A0A6A4VJ68"/>
<reference evidence="4 5" key="1">
    <citation type="submission" date="2019-07" db="EMBL/GenBank/DDBJ databases">
        <title>Draft genome assembly of a fouling barnacle, Amphibalanus amphitrite (Darwin, 1854): The first reference genome for Thecostraca.</title>
        <authorList>
            <person name="Kim W."/>
        </authorList>
    </citation>
    <scope>NUCLEOTIDE SEQUENCE [LARGE SCALE GENOMIC DNA]</scope>
    <source>
        <strain evidence="4">SNU_AA5</strain>
        <tissue evidence="4">Soma without cirri and trophi</tissue>
    </source>
</reference>
<keyword evidence="5" id="KW-1185">Reference proteome</keyword>
<organism evidence="4 5">
    <name type="scientific">Amphibalanus amphitrite</name>
    <name type="common">Striped barnacle</name>
    <name type="synonym">Balanus amphitrite</name>
    <dbReference type="NCBI Taxonomy" id="1232801"/>
    <lineage>
        <taxon>Eukaryota</taxon>
        <taxon>Metazoa</taxon>
        <taxon>Ecdysozoa</taxon>
        <taxon>Arthropoda</taxon>
        <taxon>Crustacea</taxon>
        <taxon>Multicrustacea</taxon>
        <taxon>Cirripedia</taxon>
        <taxon>Thoracica</taxon>
        <taxon>Thoracicalcarea</taxon>
        <taxon>Balanomorpha</taxon>
        <taxon>Balanoidea</taxon>
        <taxon>Balanidae</taxon>
        <taxon>Amphibalaninae</taxon>
        <taxon>Amphibalanus</taxon>
    </lineage>
</organism>
<feature type="transmembrane region" description="Helical" evidence="2">
    <location>
        <begin position="261"/>
        <end position="284"/>
    </location>
</feature>
<keyword evidence="2" id="KW-1133">Transmembrane helix</keyword>
<keyword evidence="2" id="KW-0472">Membrane</keyword>
<sequence>MRRRQHAMSARRGLPALLLAAAVGAAAVGASSSAGASQQKQELPHAAAHKQIVYRYIPIDKSFLNLDRAYDDYYRTSPASENARRDYSQTGHRGRLDSYDRLYNNDYRTRNDYSDYGSVTGSRGSAEVDTYSSYSRADSHHHGGEVDTYSSYSRGDSHQLTNTYNRDSDDYGDYYDYDYSHEHTTKRPKRRRKKKTKTSKSMSSRVLDFAEAMIRRIWSRDSSGGGHGHGYKSRPKKKKKKRTRSKFKWPRFVTFDGVLRFLTYLFAVASVIGYILLVTLNAVASDGWNGFFKRRSLDTSGADLVNAEALRLLQLLDTAIERYRGRECVFCRQGWGAQTDFE</sequence>
<comment type="caution">
    <text evidence="4">The sequence shown here is derived from an EMBL/GenBank/DDBJ whole genome shotgun (WGS) entry which is preliminary data.</text>
</comment>
<feature type="region of interest" description="Disordered" evidence="1">
    <location>
        <begin position="182"/>
        <end position="204"/>
    </location>
</feature>
<feature type="compositionally biased region" description="Basic residues" evidence="1">
    <location>
        <begin position="229"/>
        <end position="243"/>
    </location>
</feature>
<evidence type="ECO:0000313" key="4">
    <source>
        <dbReference type="EMBL" id="KAF0291564.1"/>
    </source>
</evidence>
<dbReference type="EMBL" id="VIIS01001867">
    <property type="protein sequence ID" value="KAF0291564.1"/>
    <property type="molecule type" value="Genomic_DNA"/>
</dbReference>
<evidence type="ECO:0000256" key="2">
    <source>
        <dbReference type="SAM" id="Phobius"/>
    </source>
</evidence>
<feature type="region of interest" description="Disordered" evidence="1">
    <location>
        <begin position="79"/>
        <end position="98"/>
    </location>
</feature>
<evidence type="ECO:0000256" key="1">
    <source>
        <dbReference type="SAM" id="MobiDB-lite"/>
    </source>
</evidence>
<feature type="compositionally biased region" description="Basic residues" evidence="1">
    <location>
        <begin position="186"/>
        <end position="198"/>
    </location>
</feature>
<feature type="compositionally biased region" description="Polar residues" evidence="1">
    <location>
        <begin position="148"/>
        <end position="165"/>
    </location>
</feature>
<gene>
    <name evidence="4" type="ORF">FJT64_010315</name>
</gene>
<accession>A0A6A4VJ68</accession>
<name>A0A6A4VJ68_AMPAM</name>
<feature type="signal peptide" evidence="3">
    <location>
        <begin position="1"/>
        <end position="30"/>
    </location>
</feature>
<evidence type="ECO:0000256" key="3">
    <source>
        <dbReference type="SAM" id="SignalP"/>
    </source>
</evidence>